<dbReference type="GO" id="GO:0004252">
    <property type="term" value="F:serine-type endopeptidase activity"/>
    <property type="evidence" value="ECO:0007669"/>
    <property type="project" value="InterPro"/>
</dbReference>
<sequence length="419" mass="44403">MFEARKSAACALAAGVALAGFATAAGAQDSGTLAPEQLFERLAPSVWTVETFDARNNRVAGGSAVVIGAGSLVTNCHVLVKASRFSVTRENISYGATLEHRDPERDLCLLNVKNFSAPAVTIAGVDGMKVGARVYAIGSPRGLEQTISDGLLSGIRRSDSGDFTALQITVPISPGSSGGGLFDGQGRLIGITTFGLRESQNLNFALPATWIAEVARRAQAASAASLPGAPSPTAAAPARGGLSVGRTFEYRLTDRLTKTSRTVSYRIDRVDGERVIFNQGALVHNIRGEVMEIQSAVGGEADASMPPGGWVPPATEVGATWKVRYRNQLTTPAIGMELSANAAGNDELEVAGRRLRTLRVDFKGYTTRHFDNPCGGPYQATAWYAPELGRVVRFHARTQGCTMASRFVVDEILELVSIY</sequence>
<organism evidence="2 3">
    <name type="scientific">Ramlibacter henchirensis</name>
    <dbReference type="NCBI Taxonomy" id="204072"/>
    <lineage>
        <taxon>Bacteria</taxon>
        <taxon>Pseudomonadati</taxon>
        <taxon>Pseudomonadota</taxon>
        <taxon>Betaproteobacteria</taxon>
        <taxon>Burkholderiales</taxon>
        <taxon>Comamonadaceae</taxon>
        <taxon>Ramlibacter</taxon>
    </lineage>
</organism>
<feature type="signal peptide" evidence="1">
    <location>
        <begin position="1"/>
        <end position="27"/>
    </location>
</feature>
<name>A0A4Z0C3I2_9BURK</name>
<dbReference type="Proteomes" id="UP000298180">
    <property type="component" value="Unassembled WGS sequence"/>
</dbReference>
<dbReference type="GO" id="GO:0006508">
    <property type="term" value="P:proteolysis"/>
    <property type="evidence" value="ECO:0007669"/>
    <property type="project" value="UniProtKB-KW"/>
</dbReference>
<proteinExistence type="predicted"/>
<keyword evidence="1" id="KW-0732">Signal</keyword>
<accession>A0A4Z0C3I2</accession>
<dbReference type="Pfam" id="PF13365">
    <property type="entry name" value="Trypsin_2"/>
    <property type="match status" value="1"/>
</dbReference>
<reference evidence="2 3" key="1">
    <citation type="submission" date="2019-03" db="EMBL/GenBank/DDBJ databases">
        <title>Ramlibacter henchirensis DSM 14656, whole genome shotgun sequence.</title>
        <authorList>
            <person name="Zhang X."/>
            <person name="Feng G."/>
            <person name="Zhu H."/>
        </authorList>
    </citation>
    <scope>NUCLEOTIDE SEQUENCE [LARGE SCALE GENOMIC DNA]</scope>
    <source>
        <strain evidence="2 3">DSM 14656</strain>
    </source>
</reference>
<keyword evidence="3" id="KW-1185">Reference proteome</keyword>
<dbReference type="PANTHER" id="PTHR43019:SF23">
    <property type="entry name" value="PROTEASE DO-LIKE 5, CHLOROPLASTIC"/>
    <property type="match status" value="1"/>
</dbReference>
<dbReference type="PANTHER" id="PTHR43019">
    <property type="entry name" value="SERINE ENDOPROTEASE DEGS"/>
    <property type="match status" value="1"/>
</dbReference>
<dbReference type="InterPro" id="IPR001940">
    <property type="entry name" value="Peptidase_S1C"/>
</dbReference>
<dbReference type="Gene3D" id="2.40.10.10">
    <property type="entry name" value="Trypsin-like serine proteases"/>
    <property type="match status" value="2"/>
</dbReference>
<gene>
    <name evidence="2" type="ORF">EZ313_01600</name>
</gene>
<feature type="chain" id="PRO_5021451754" evidence="1">
    <location>
        <begin position="28"/>
        <end position="419"/>
    </location>
</feature>
<keyword evidence="2" id="KW-0378">Hydrolase</keyword>
<protein>
    <submittedName>
        <fullName evidence="2">Serine protease</fullName>
    </submittedName>
</protein>
<dbReference type="OrthoDB" id="8559002at2"/>
<dbReference type="InterPro" id="IPR009003">
    <property type="entry name" value="Peptidase_S1_PA"/>
</dbReference>
<evidence type="ECO:0000313" key="2">
    <source>
        <dbReference type="EMBL" id="TFZ05394.1"/>
    </source>
</evidence>
<dbReference type="RefSeq" id="WP_135261475.1">
    <property type="nucleotide sequence ID" value="NZ_SMLM01000001.1"/>
</dbReference>
<dbReference type="SUPFAM" id="SSF50494">
    <property type="entry name" value="Trypsin-like serine proteases"/>
    <property type="match status" value="1"/>
</dbReference>
<dbReference type="EMBL" id="SMLM01000001">
    <property type="protein sequence ID" value="TFZ05394.1"/>
    <property type="molecule type" value="Genomic_DNA"/>
</dbReference>
<evidence type="ECO:0000256" key="1">
    <source>
        <dbReference type="SAM" id="SignalP"/>
    </source>
</evidence>
<dbReference type="PRINTS" id="PR00834">
    <property type="entry name" value="PROTEASES2C"/>
</dbReference>
<comment type="caution">
    <text evidence="2">The sequence shown here is derived from an EMBL/GenBank/DDBJ whole genome shotgun (WGS) entry which is preliminary data.</text>
</comment>
<evidence type="ECO:0000313" key="3">
    <source>
        <dbReference type="Proteomes" id="UP000298180"/>
    </source>
</evidence>
<keyword evidence="2" id="KW-0645">Protease</keyword>
<dbReference type="AlphaFoldDB" id="A0A4Z0C3I2"/>
<dbReference type="InterPro" id="IPR043504">
    <property type="entry name" value="Peptidase_S1_PA_chymotrypsin"/>
</dbReference>